<proteinExistence type="predicted"/>
<dbReference type="Proteomes" id="UP000600026">
    <property type="component" value="Unassembled WGS sequence"/>
</dbReference>
<feature type="compositionally biased region" description="Basic and acidic residues" evidence="2">
    <location>
        <begin position="278"/>
        <end position="287"/>
    </location>
</feature>
<organism evidence="3 4">
    <name type="scientific">Streptomyces xanthophaeus</name>
    <dbReference type="NCBI Taxonomy" id="67385"/>
    <lineage>
        <taxon>Bacteria</taxon>
        <taxon>Bacillati</taxon>
        <taxon>Actinomycetota</taxon>
        <taxon>Actinomycetes</taxon>
        <taxon>Kitasatosporales</taxon>
        <taxon>Streptomycetaceae</taxon>
        <taxon>Streptomyces</taxon>
    </lineage>
</organism>
<evidence type="ECO:0000256" key="2">
    <source>
        <dbReference type="SAM" id="MobiDB-lite"/>
    </source>
</evidence>
<feature type="compositionally biased region" description="Low complexity" evidence="2">
    <location>
        <begin position="77"/>
        <end position="101"/>
    </location>
</feature>
<feature type="compositionally biased region" description="Low complexity" evidence="2">
    <location>
        <begin position="260"/>
        <end position="277"/>
    </location>
</feature>
<feature type="region of interest" description="Disordered" evidence="2">
    <location>
        <begin position="252"/>
        <end position="287"/>
    </location>
</feature>
<evidence type="ECO:0000313" key="3">
    <source>
        <dbReference type="EMBL" id="GHI85120.1"/>
    </source>
</evidence>
<feature type="coiled-coil region" evidence="1">
    <location>
        <begin position="22"/>
        <end position="49"/>
    </location>
</feature>
<evidence type="ECO:0008006" key="5">
    <source>
        <dbReference type="Google" id="ProtNLM"/>
    </source>
</evidence>
<keyword evidence="1" id="KW-0175">Coiled coil</keyword>
<gene>
    <name evidence="3" type="ORF">Sxan_24840</name>
</gene>
<dbReference type="OrthoDB" id="4248306at2"/>
<dbReference type="EMBL" id="BNEE01000006">
    <property type="protein sequence ID" value="GHI85120.1"/>
    <property type="molecule type" value="Genomic_DNA"/>
</dbReference>
<protein>
    <recommendedName>
        <fullName evidence="5">Regulatory protein</fullName>
    </recommendedName>
</protein>
<feature type="region of interest" description="Disordered" evidence="2">
    <location>
        <begin position="77"/>
        <end position="195"/>
    </location>
</feature>
<evidence type="ECO:0000313" key="4">
    <source>
        <dbReference type="Proteomes" id="UP000600026"/>
    </source>
</evidence>
<name>A0A919GVD7_9ACTN</name>
<dbReference type="RefSeq" id="WP_051901883.1">
    <property type="nucleotide sequence ID" value="NZ_BNEE01000006.1"/>
</dbReference>
<evidence type="ECO:0000256" key="1">
    <source>
        <dbReference type="SAM" id="Coils"/>
    </source>
</evidence>
<accession>A0A919GVD7</accession>
<sequence>MVNEPDTTPIHKQYAQRFSADLEINRKEQDELSAQIAELEARLKQLKADENWLCGVQGALPAAGAGKAAERVAAQAVRSPATKTAKTATAKTAAAPAASAAEPVAGSVPKPRQAKKAAGATRARKATPAKKASGTAATGTKAKAAPRKPATTAAKTATTAAPAAAGATTTAATATTAAAAAKKDTGTKSPQAEPPLRELVLALLVGAAEPRLVSEVSTELAQAHPGRPASTQVVRNTLETLAKKNLIEKEHKQGSVMYSAPRPATTEPVAAAATATGTKDEKEPVKV</sequence>
<comment type="caution">
    <text evidence="3">The sequence shown here is derived from an EMBL/GenBank/DDBJ whole genome shotgun (WGS) entry which is preliminary data.</text>
</comment>
<reference evidence="3" key="1">
    <citation type="submission" date="2020-09" db="EMBL/GenBank/DDBJ databases">
        <title>Whole genome shotgun sequence of Streptomyces xanthophaeus NBRC 12829.</title>
        <authorList>
            <person name="Komaki H."/>
            <person name="Tamura T."/>
        </authorList>
    </citation>
    <scope>NUCLEOTIDE SEQUENCE</scope>
    <source>
        <strain evidence="3">NBRC 12829</strain>
    </source>
</reference>
<feature type="compositionally biased region" description="Low complexity" evidence="2">
    <location>
        <begin position="129"/>
        <end position="180"/>
    </location>
</feature>
<keyword evidence="4" id="KW-1185">Reference proteome</keyword>
<dbReference type="AlphaFoldDB" id="A0A919GVD7"/>